<keyword evidence="2" id="KW-0805">Transcription regulation</keyword>
<dbReference type="PANTHER" id="PTHR43133">
    <property type="entry name" value="RNA POLYMERASE ECF-TYPE SIGMA FACTO"/>
    <property type="match status" value="1"/>
</dbReference>
<evidence type="ECO:0000313" key="9">
    <source>
        <dbReference type="Proteomes" id="UP000006334"/>
    </source>
</evidence>
<dbReference type="CDD" id="cd06171">
    <property type="entry name" value="Sigma70_r4"/>
    <property type="match status" value="1"/>
</dbReference>
<dbReference type="GO" id="GO:0016987">
    <property type="term" value="F:sigma factor activity"/>
    <property type="evidence" value="ECO:0007669"/>
    <property type="project" value="UniProtKB-KW"/>
</dbReference>
<dbReference type="PANTHER" id="PTHR43133:SF8">
    <property type="entry name" value="RNA POLYMERASE SIGMA FACTOR HI_1459-RELATED"/>
    <property type="match status" value="1"/>
</dbReference>
<organism evidence="8 9">
    <name type="scientific">Aliiglaciecola lipolytica E3</name>
    <dbReference type="NCBI Taxonomy" id="1127673"/>
    <lineage>
        <taxon>Bacteria</taxon>
        <taxon>Pseudomonadati</taxon>
        <taxon>Pseudomonadota</taxon>
        <taxon>Gammaproteobacteria</taxon>
        <taxon>Alteromonadales</taxon>
        <taxon>Alteromonadaceae</taxon>
        <taxon>Aliiglaciecola</taxon>
    </lineage>
</organism>
<gene>
    <name evidence="8" type="primary">rpoE</name>
    <name evidence="8" type="ORF">GLIP_3069</name>
</gene>
<dbReference type="InterPro" id="IPR036388">
    <property type="entry name" value="WH-like_DNA-bd_sf"/>
</dbReference>
<evidence type="ECO:0000256" key="3">
    <source>
        <dbReference type="ARBA" id="ARBA00023082"/>
    </source>
</evidence>
<keyword evidence="9" id="KW-1185">Reference proteome</keyword>
<name>K6YWS6_9ALTE</name>
<evidence type="ECO:0000259" key="7">
    <source>
        <dbReference type="Pfam" id="PF08281"/>
    </source>
</evidence>
<comment type="similarity">
    <text evidence="1">Belongs to the sigma-70 factor family. ECF subfamily.</text>
</comment>
<accession>K6YWS6</accession>
<dbReference type="Proteomes" id="UP000006334">
    <property type="component" value="Unassembled WGS sequence"/>
</dbReference>
<comment type="caution">
    <text evidence="8">The sequence shown here is derived from an EMBL/GenBank/DDBJ whole genome shotgun (WGS) entry which is preliminary data.</text>
</comment>
<dbReference type="RefSeq" id="WP_008845495.1">
    <property type="nucleotide sequence ID" value="NZ_BAEN01000059.1"/>
</dbReference>
<dbReference type="OrthoDB" id="9784272at2"/>
<evidence type="ECO:0000256" key="4">
    <source>
        <dbReference type="ARBA" id="ARBA00023125"/>
    </source>
</evidence>
<evidence type="ECO:0000256" key="1">
    <source>
        <dbReference type="ARBA" id="ARBA00010641"/>
    </source>
</evidence>
<sequence length="180" mass="20736">MFEKSDEQLIASALKGSKRAWLNLIKRYESQVFNYGIRMTGTREDALDLMQEVFISVFRNLSHYRGEGSFKGWLFKIAHYRCIEFYRRKKPNQALEDSPEIESADPCLESSMVTSQNANQLVNAMQHLPLAQKAVIELKFFGQFTFEEIAEQLGISSNTAKSRMYSALSKLKNLLEVEYA</sequence>
<dbReference type="InterPro" id="IPR014284">
    <property type="entry name" value="RNA_pol_sigma-70_dom"/>
</dbReference>
<dbReference type="Pfam" id="PF04542">
    <property type="entry name" value="Sigma70_r2"/>
    <property type="match status" value="1"/>
</dbReference>
<dbReference type="InterPro" id="IPR039425">
    <property type="entry name" value="RNA_pol_sigma-70-like"/>
</dbReference>
<evidence type="ECO:0000256" key="2">
    <source>
        <dbReference type="ARBA" id="ARBA00023015"/>
    </source>
</evidence>
<keyword evidence="4" id="KW-0238">DNA-binding</keyword>
<dbReference type="SUPFAM" id="SSF88946">
    <property type="entry name" value="Sigma2 domain of RNA polymerase sigma factors"/>
    <property type="match status" value="1"/>
</dbReference>
<dbReference type="GO" id="GO:0003677">
    <property type="term" value="F:DNA binding"/>
    <property type="evidence" value="ECO:0007669"/>
    <property type="project" value="UniProtKB-KW"/>
</dbReference>
<protein>
    <submittedName>
        <fullName evidence="8">RNA polymerase sigma-70 factor, ECF subfamily</fullName>
    </submittedName>
</protein>
<feature type="domain" description="RNA polymerase sigma-70 region 2" evidence="6">
    <location>
        <begin position="24"/>
        <end position="90"/>
    </location>
</feature>
<dbReference type="AlphaFoldDB" id="K6YWS6"/>
<keyword evidence="3" id="KW-0731">Sigma factor</keyword>
<evidence type="ECO:0000313" key="8">
    <source>
        <dbReference type="EMBL" id="GAC15690.1"/>
    </source>
</evidence>
<dbReference type="Pfam" id="PF08281">
    <property type="entry name" value="Sigma70_r4_2"/>
    <property type="match status" value="1"/>
</dbReference>
<feature type="domain" description="RNA polymerase sigma factor 70 region 4 type 2" evidence="7">
    <location>
        <begin position="119"/>
        <end position="171"/>
    </location>
</feature>
<dbReference type="NCBIfam" id="TIGR02937">
    <property type="entry name" value="sigma70-ECF"/>
    <property type="match status" value="1"/>
</dbReference>
<evidence type="ECO:0000259" key="6">
    <source>
        <dbReference type="Pfam" id="PF04542"/>
    </source>
</evidence>
<dbReference type="InterPro" id="IPR013325">
    <property type="entry name" value="RNA_pol_sigma_r2"/>
</dbReference>
<dbReference type="eggNOG" id="COG1595">
    <property type="taxonomic scope" value="Bacteria"/>
</dbReference>
<dbReference type="EMBL" id="BAEN01000059">
    <property type="protein sequence ID" value="GAC15690.1"/>
    <property type="molecule type" value="Genomic_DNA"/>
</dbReference>
<dbReference type="InterPro" id="IPR013324">
    <property type="entry name" value="RNA_pol_sigma_r3/r4-like"/>
</dbReference>
<reference evidence="8 9" key="1">
    <citation type="journal article" date="2017" name="Antonie Van Leeuwenhoek">
        <title>Rhizobium rhizosphaerae sp. nov., a novel species isolated from rice rhizosphere.</title>
        <authorList>
            <person name="Zhao J.J."/>
            <person name="Zhang J."/>
            <person name="Zhang R.J."/>
            <person name="Zhang C.W."/>
            <person name="Yin H.Q."/>
            <person name="Zhang X.X."/>
        </authorList>
    </citation>
    <scope>NUCLEOTIDE SEQUENCE [LARGE SCALE GENOMIC DNA]</scope>
    <source>
        <strain evidence="8 9">E3</strain>
    </source>
</reference>
<evidence type="ECO:0000256" key="5">
    <source>
        <dbReference type="ARBA" id="ARBA00023163"/>
    </source>
</evidence>
<dbReference type="GO" id="GO:0006352">
    <property type="term" value="P:DNA-templated transcription initiation"/>
    <property type="evidence" value="ECO:0007669"/>
    <property type="project" value="InterPro"/>
</dbReference>
<dbReference type="InterPro" id="IPR007627">
    <property type="entry name" value="RNA_pol_sigma70_r2"/>
</dbReference>
<dbReference type="Gene3D" id="1.10.1740.10">
    <property type="match status" value="1"/>
</dbReference>
<dbReference type="Gene3D" id="1.10.10.10">
    <property type="entry name" value="Winged helix-like DNA-binding domain superfamily/Winged helix DNA-binding domain"/>
    <property type="match status" value="1"/>
</dbReference>
<dbReference type="STRING" id="1127673.GLIP_3069"/>
<proteinExistence type="inferred from homology"/>
<keyword evidence="5" id="KW-0804">Transcription</keyword>
<dbReference type="SUPFAM" id="SSF88659">
    <property type="entry name" value="Sigma3 and sigma4 domains of RNA polymerase sigma factors"/>
    <property type="match status" value="1"/>
</dbReference>
<dbReference type="InterPro" id="IPR013249">
    <property type="entry name" value="RNA_pol_sigma70_r4_t2"/>
</dbReference>